<comment type="similarity">
    <text evidence="1">Belongs to the SNF2/RAD54 helicase family.</text>
</comment>
<dbReference type="GO" id="GO:0016787">
    <property type="term" value="F:hydrolase activity"/>
    <property type="evidence" value="ECO:0007669"/>
    <property type="project" value="UniProtKB-KW"/>
</dbReference>
<feature type="domain" description="Helicase C-terminal" evidence="13">
    <location>
        <begin position="909"/>
        <end position="1073"/>
    </location>
</feature>
<dbReference type="Pfam" id="PF00097">
    <property type="entry name" value="zf-C3HC4"/>
    <property type="match status" value="1"/>
</dbReference>
<dbReference type="CDD" id="cd18793">
    <property type="entry name" value="SF2_C_SNF"/>
    <property type="match status" value="1"/>
</dbReference>
<dbReference type="InterPro" id="IPR038718">
    <property type="entry name" value="SNF2-like_sf"/>
</dbReference>
<dbReference type="Pfam" id="PF00271">
    <property type="entry name" value="Helicase_C"/>
    <property type="match status" value="1"/>
</dbReference>
<dbReference type="CDD" id="cd18008">
    <property type="entry name" value="DEXDc_SHPRH-like"/>
    <property type="match status" value="1"/>
</dbReference>
<dbReference type="GO" id="GO:0005524">
    <property type="term" value="F:ATP binding"/>
    <property type="evidence" value="ECO:0007669"/>
    <property type="project" value="UniProtKB-KW"/>
</dbReference>
<keyword evidence="3" id="KW-0547">Nucleotide-binding</keyword>
<name>A0A9W8A9Q6_9FUNG</name>
<gene>
    <name evidence="14" type="primary">RAD5_1</name>
    <name evidence="14" type="ORF">IWQ60_005419</name>
</gene>
<keyword evidence="6 14" id="KW-0347">Helicase</keyword>
<feature type="region of interest" description="Disordered" evidence="10">
    <location>
        <begin position="91"/>
        <end position="117"/>
    </location>
</feature>
<dbReference type="Gene3D" id="3.40.50.300">
    <property type="entry name" value="P-loop containing nucleotide triphosphate hydrolases"/>
    <property type="match status" value="1"/>
</dbReference>
<dbReference type="Proteomes" id="UP001150569">
    <property type="component" value="Unassembled WGS sequence"/>
</dbReference>
<keyword evidence="5" id="KW-0378">Hydrolase</keyword>
<keyword evidence="7" id="KW-0862">Zinc</keyword>
<dbReference type="SUPFAM" id="SSF57850">
    <property type="entry name" value="RING/U-box"/>
    <property type="match status" value="1"/>
</dbReference>
<dbReference type="SMART" id="SM00487">
    <property type="entry name" value="DEXDc"/>
    <property type="match status" value="1"/>
</dbReference>
<evidence type="ECO:0000313" key="15">
    <source>
        <dbReference type="Proteomes" id="UP001150569"/>
    </source>
</evidence>
<dbReference type="GO" id="GO:0006281">
    <property type="term" value="P:DNA repair"/>
    <property type="evidence" value="ECO:0007669"/>
    <property type="project" value="TreeGrafter"/>
</dbReference>
<proteinExistence type="inferred from homology"/>
<keyword evidence="15" id="KW-1185">Reference proteome</keyword>
<dbReference type="OrthoDB" id="448448at2759"/>
<evidence type="ECO:0000256" key="7">
    <source>
        <dbReference type="ARBA" id="ARBA00022833"/>
    </source>
</evidence>
<reference evidence="14" key="1">
    <citation type="submission" date="2022-07" db="EMBL/GenBank/DDBJ databases">
        <title>Phylogenomic reconstructions and comparative analyses of Kickxellomycotina fungi.</title>
        <authorList>
            <person name="Reynolds N.K."/>
            <person name="Stajich J.E."/>
            <person name="Barry K."/>
            <person name="Grigoriev I.V."/>
            <person name="Crous P."/>
            <person name="Smith M.E."/>
        </authorList>
    </citation>
    <scope>NUCLEOTIDE SEQUENCE</scope>
    <source>
        <strain evidence="14">RSA 861</strain>
    </source>
</reference>
<dbReference type="GO" id="GO:0008270">
    <property type="term" value="F:zinc ion binding"/>
    <property type="evidence" value="ECO:0007669"/>
    <property type="project" value="UniProtKB-KW"/>
</dbReference>
<evidence type="ECO:0000259" key="11">
    <source>
        <dbReference type="PROSITE" id="PS50089"/>
    </source>
</evidence>
<feature type="domain" description="RING-type" evidence="11">
    <location>
        <begin position="766"/>
        <end position="823"/>
    </location>
</feature>
<evidence type="ECO:0000256" key="1">
    <source>
        <dbReference type="ARBA" id="ARBA00007025"/>
    </source>
</evidence>
<sequence>MKDPPCRITDFFCAPGRTGPTRTAGPSPVNVERARRKPPTSSSPAAKRSRRETAAPPAACDGVVYLGEFLCIGYLTTCRGANLQAGDPLDISRTYVPTPPARSRGPRSNIPPPAISESGLGAALTAYTQRTRNTIVRFGRGPQELGRLRQDSANVVAPLLDLGLLELTAAVVYVARPATPQLGDEVVMRAQAYLPRAAFDNPTYVAWQCGFDPVVAETWDDPIATELRERVQLDAQTALHALFARCGLTAHTDRPVVPDVIDLDSSNDGGSQGETGHVPEQDPASTDDQPSVQLDALFTPAAAGAGVLDLPEHPAPPTLAYTLHPYQCQALGWMLARERPATPSSVKCAGVLPGEDLALMDPAWLRFVLPSDIGRQADDPDRFYFHPHTGQLALRFPRVGRCHAGGILADEMGLGKTIEMLALLHADAASDPEPSLDPDRSPTSATLVVCPLSLLSQWQDEARQSSRPGTVRVHLHYGPGRDLTALAAPASEPVTVVVTSYHTLLADYTAFTTGTTRTSLFNYHFRRVILDEAHTIKARHTQSFKACYALSTTRRWAVTGTPYINGLGDLFSLLHFLRAEPYGRAMAWRTISDPITRLEQARVLRPAPDLTPLRAAADQAYTRLRGILQQTLLRRTKNLTLPSGLPLVTLPPLRQAVVTLDFTTSERALYEAVRTDSQRRFRLLVATGAVWRKYMHVFQLLNRLRLGCCHPQMLIDNLSRAAAIVDDPDPTDLPCVPRLRTPDPSPDPEPAPEVRVQPTIQLTTECPVCLETLTYPTEAIDLGSEQLPTILLPCHHALCGGCWAAYADQLSPKARSTTCPLCRHGPITPESVRRVVRADPVQGTSSEFALVLTHLDVDELDSDAVSDRPVSIFTGVRAVISPHRAVEEPCLTRGFVAGLDLSTSAKVHHLLELLTTPKEADPRRKTVVFSQYTSFLTIVSTELDRHGLAHGRLDGTMTHGQRELALRRFRTDVDCTVLLLSLRAGGTGLNLTCASRVFLLDPWWNTAIEAQAVDRVHRLGQQRPVDVVRFIVRDTIEERMRDIQQSKHRLLGEALGAPEAADPDVPTGTDEPAQQHQRRMEELRHLFG</sequence>
<dbReference type="InterPro" id="IPR018957">
    <property type="entry name" value="Znf_C3HC4_RING-type"/>
</dbReference>
<dbReference type="CDD" id="cd16449">
    <property type="entry name" value="RING-HC"/>
    <property type="match status" value="1"/>
</dbReference>
<dbReference type="InterPro" id="IPR001650">
    <property type="entry name" value="Helicase_C-like"/>
</dbReference>
<dbReference type="GO" id="GO:0005634">
    <property type="term" value="C:nucleus"/>
    <property type="evidence" value="ECO:0007669"/>
    <property type="project" value="TreeGrafter"/>
</dbReference>
<protein>
    <submittedName>
        <fullName evidence="14">DNA helicase rad5</fullName>
    </submittedName>
</protein>
<dbReference type="PANTHER" id="PTHR45626">
    <property type="entry name" value="TRANSCRIPTION TERMINATION FACTOR 2-RELATED"/>
    <property type="match status" value="1"/>
</dbReference>
<dbReference type="Pfam" id="PF00176">
    <property type="entry name" value="SNF2-rel_dom"/>
    <property type="match status" value="1"/>
</dbReference>
<feature type="region of interest" description="Disordered" evidence="10">
    <location>
        <begin position="1056"/>
        <end position="1076"/>
    </location>
</feature>
<feature type="region of interest" description="Disordered" evidence="10">
    <location>
        <begin position="259"/>
        <end position="290"/>
    </location>
</feature>
<evidence type="ECO:0000256" key="9">
    <source>
        <dbReference type="PROSITE-ProRule" id="PRU00175"/>
    </source>
</evidence>
<keyword evidence="2" id="KW-0479">Metal-binding</keyword>
<dbReference type="InterPro" id="IPR000330">
    <property type="entry name" value="SNF2_N"/>
</dbReference>
<dbReference type="PROSITE" id="PS50089">
    <property type="entry name" value="ZF_RING_2"/>
    <property type="match status" value="1"/>
</dbReference>
<dbReference type="SUPFAM" id="SSF52540">
    <property type="entry name" value="P-loop containing nucleoside triphosphate hydrolases"/>
    <property type="match status" value="2"/>
</dbReference>
<evidence type="ECO:0000256" key="5">
    <source>
        <dbReference type="ARBA" id="ARBA00022801"/>
    </source>
</evidence>
<evidence type="ECO:0000256" key="2">
    <source>
        <dbReference type="ARBA" id="ARBA00022723"/>
    </source>
</evidence>
<dbReference type="AlphaFoldDB" id="A0A9W8A9Q6"/>
<dbReference type="EMBL" id="JANBPT010000291">
    <property type="protein sequence ID" value="KAJ1924125.1"/>
    <property type="molecule type" value="Genomic_DNA"/>
</dbReference>
<dbReference type="GO" id="GO:0004386">
    <property type="term" value="F:helicase activity"/>
    <property type="evidence" value="ECO:0007669"/>
    <property type="project" value="UniProtKB-KW"/>
</dbReference>
<comment type="caution">
    <text evidence="14">The sequence shown here is derived from an EMBL/GenBank/DDBJ whole genome shotgun (WGS) entry which is preliminary data.</text>
</comment>
<evidence type="ECO:0000259" key="12">
    <source>
        <dbReference type="PROSITE" id="PS51192"/>
    </source>
</evidence>
<feature type="domain" description="Helicase ATP-binding" evidence="12">
    <location>
        <begin position="397"/>
        <end position="580"/>
    </location>
</feature>
<accession>A0A9W8A9Q6</accession>
<dbReference type="PANTHER" id="PTHR45626:SF22">
    <property type="entry name" value="DNA REPAIR PROTEIN RAD5"/>
    <property type="match status" value="1"/>
</dbReference>
<dbReference type="InterPro" id="IPR049730">
    <property type="entry name" value="SNF2/RAD54-like_C"/>
</dbReference>
<keyword evidence="8" id="KW-0067">ATP-binding</keyword>
<evidence type="ECO:0000313" key="14">
    <source>
        <dbReference type="EMBL" id="KAJ1924125.1"/>
    </source>
</evidence>
<dbReference type="SMART" id="SM00490">
    <property type="entry name" value="HELICc"/>
    <property type="match status" value="1"/>
</dbReference>
<dbReference type="GO" id="GO:0008094">
    <property type="term" value="F:ATP-dependent activity, acting on DNA"/>
    <property type="evidence" value="ECO:0007669"/>
    <property type="project" value="TreeGrafter"/>
</dbReference>
<dbReference type="Gene3D" id="3.40.50.10810">
    <property type="entry name" value="Tandem AAA-ATPase domain"/>
    <property type="match status" value="1"/>
</dbReference>
<keyword evidence="4 9" id="KW-0863">Zinc-finger</keyword>
<dbReference type="PROSITE" id="PS51194">
    <property type="entry name" value="HELICASE_CTER"/>
    <property type="match status" value="1"/>
</dbReference>
<evidence type="ECO:0000256" key="8">
    <source>
        <dbReference type="ARBA" id="ARBA00022840"/>
    </source>
</evidence>
<evidence type="ECO:0000256" key="4">
    <source>
        <dbReference type="ARBA" id="ARBA00022771"/>
    </source>
</evidence>
<dbReference type="InterPro" id="IPR001841">
    <property type="entry name" value="Znf_RING"/>
</dbReference>
<dbReference type="InterPro" id="IPR050628">
    <property type="entry name" value="SNF2_RAD54_helicase_TF"/>
</dbReference>
<dbReference type="Gene3D" id="3.30.40.10">
    <property type="entry name" value="Zinc/RING finger domain, C3HC4 (zinc finger)"/>
    <property type="match status" value="1"/>
</dbReference>
<dbReference type="SMART" id="SM00184">
    <property type="entry name" value="RING"/>
    <property type="match status" value="1"/>
</dbReference>
<feature type="region of interest" description="Disordered" evidence="10">
    <location>
        <begin position="732"/>
        <end position="753"/>
    </location>
</feature>
<dbReference type="InterPro" id="IPR027417">
    <property type="entry name" value="P-loop_NTPase"/>
</dbReference>
<dbReference type="PROSITE" id="PS51192">
    <property type="entry name" value="HELICASE_ATP_BIND_1"/>
    <property type="match status" value="1"/>
</dbReference>
<dbReference type="InterPro" id="IPR013083">
    <property type="entry name" value="Znf_RING/FYVE/PHD"/>
</dbReference>
<evidence type="ECO:0000259" key="13">
    <source>
        <dbReference type="PROSITE" id="PS51194"/>
    </source>
</evidence>
<evidence type="ECO:0000256" key="3">
    <source>
        <dbReference type="ARBA" id="ARBA00022741"/>
    </source>
</evidence>
<dbReference type="InterPro" id="IPR014001">
    <property type="entry name" value="Helicase_ATP-bd"/>
</dbReference>
<organism evidence="14 15">
    <name type="scientific">Tieghemiomyces parasiticus</name>
    <dbReference type="NCBI Taxonomy" id="78921"/>
    <lineage>
        <taxon>Eukaryota</taxon>
        <taxon>Fungi</taxon>
        <taxon>Fungi incertae sedis</taxon>
        <taxon>Zoopagomycota</taxon>
        <taxon>Kickxellomycotina</taxon>
        <taxon>Dimargaritomycetes</taxon>
        <taxon>Dimargaritales</taxon>
        <taxon>Dimargaritaceae</taxon>
        <taxon>Tieghemiomyces</taxon>
    </lineage>
</organism>
<feature type="region of interest" description="Disordered" evidence="10">
    <location>
        <begin position="12"/>
        <end position="54"/>
    </location>
</feature>
<evidence type="ECO:0000256" key="6">
    <source>
        <dbReference type="ARBA" id="ARBA00022806"/>
    </source>
</evidence>
<evidence type="ECO:0000256" key="10">
    <source>
        <dbReference type="SAM" id="MobiDB-lite"/>
    </source>
</evidence>